<proteinExistence type="predicted"/>
<dbReference type="InterPro" id="IPR052173">
    <property type="entry name" value="Beta-lactam_resp_regulator"/>
</dbReference>
<reference evidence="2" key="1">
    <citation type="submission" date="2019-08" db="EMBL/GenBank/DDBJ databases">
        <authorList>
            <person name="Kucharzyk K."/>
            <person name="Murdoch R.W."/>
            <person name="Higgins S."/>
            <person name="Loffler F."/>
        </authorList>
    </citation>
    <scope>NUCLEOTIDE SEQUENCE</scope>
</reference>
<feature type="transmembrane region" description="Helical" evidence="1">
    <location>
        <begin position="86"/>
        <end position="110"/>
    </location>
</feature>
<gene>
    <name evidence="2" type="ORF">SDC9_160416</name>
</gene>
<feature type="transmembrane region" description="Helical" evidence="1">
    <location>
        <begin position="37"/>
        <end position="58"/>
    </location>
</feature>
<keyword evidence="1" id="KW-0472">Membrane</keyword>
<evidence type="ECO:0000313" key="2">
    <source>
        <dbReference type="EMBL" id="MPN13096.1"/>
    </source>
</evidence>
<feature type="transmembrane region" description="Helical" evidence="1">
    <location>
        <begin position="6"/>
        <end position="25"/>
    </location>
</feature>
<name>A0A645FHI2_9ZZZZ</name>
<dbReference type="PANTHER" id="PTHR34978:SF3">
    <property type="entry name" value="SLR0241 PROTEIN"/>
    <property type="match status" value="1"/>
</dbReference>
<keyword evidence="1" id="KW-0812">Transmembrane</keyword>
<evidence type="ECO:0008006" key="3">
    <source>
        <dbReference type="Google" id="ProtNLM"/>
    </source>
</evidence>
<keyword evidence="1" id="KW-1133">Transmembrane helix</keyword>
<dbReference type="AlphaFoldDB" id="A0A645FHI2"/>
<accession>A0A645FHI2</accession>
<comment type="caution">
    <text evidence="2">The sequence shown here is derived from an EMBL/GenBank/DDBJ whole genome shotgun (WGS) entry which is preliminary data.</text>
</comment>
<organism evidence="2">
    <name type="scientific">bioreactor metagenome</name>
    <dbReference type="NCBI Taxonomy" id="1076179"/>
    <lineage>
        <taxon>unclassified sequences</taxon>
        <taxon>metagenomes</taxon>
        <taxon>ecological metagenomes</taxon>
    </lineage>
</organism>
<feature type="transmembrane region" description="Helical" evidence="1">
    <location>
        <begin position="179"/>
        <end position="196"/>
    </location>
</feature>
<evidence type="ECO:0000256" key="1">
    <source>
        <dbReference type="SAM" id="Phobius"/>
    </source>
</evidence>
<sequence>MTELLLYPQVVLLLAPLLLRAIWAASRSSLQHVDPRARAAVLFAITVLPVAAIAVPYVPALAPHLPVPWRAPIAWGMANYPAPSAWIAQIVAILVTDALLLVPSAALIVLTVRAARQTRALTGLEGEAHPSGFILVPGRGVALTVGLWRTRVLLSSDVWEGEHGAVILRHEQAHARGRHPLLLLLARAALVLWWWIPGSARLLEDLRDALEESADATAARRHGRLRVARAIIDAASTRTPASAPTPALGFGSPGGAEQRVATLAHGSDPTLTRAVAAVSTVIVPLWLLLL</sequence>
<feature type="transmembrane region" description="Helical" evidence="1">
    <location>
        <begin position="271"/>
        <end position="289"/>
    </location>
</feature>
<dbReference type="PANTHER" id="PTHR34978">
    <property type="entry name" value="POSSIBLE SENSOR-TRANSDUCER PROTEIN BLAR"/>
    <property type="match status" value="1"/>
</dbReference>
<dbReference type="EMBL" id="VSSQ01059551">
    <property type="protein sequence ID" value="MPN13096.1"/>
    <property type="molecule type" value="Genomic_DNA"/>
</dbReference>
<protein>
    <recommendedName>
        <fullName evidence="3">Peptidase M56 domain-containing protein</fullName>
    </recommendedName>
</protein>